<accession>A0A2A4I369</accession>
<dbReference type="EMBL" id="NWVD01000001">
    <property type="protein sequence ID" value="PCG10358.1"/>
    <property type="molecule type" value="Genomic_DNA"/>
</dbReference>
<sequence length="92" mass="9821">MGSRMFDLFSAALTLAVLAAAAPAAPAAPATPTASPDARERMVCKRFLETGSLVKSYKTCKTNAEWERERANIRQNNDRSNSCRIAGEGGAC</sequence>
<feature type="signal peptide" evidence="1">
    <location>
        <begin position="1"/>
        <end position="27"/>
    </location>
</feature>
<dbReference type="AlphaFoldDB" id="A0A2A4I369"/>
<comment type="caution">
    <text evidence="2">The sequence shown here is derived from an EMBL/GenBank/DDBJ whole genome shotgun (WGS) entry which is preliminary data.</text>
</comment>
<feature type="chain" id="PRO_5011974779" description="YARHG domain-containing protein" evidence="1">
    <location>
        <begin position="28"/>
        <end position="92"/>
    </location>
</feature>
<protein>
    <recommendedName>
        <fullName evidence="4">YARHG domain-containing protein</fullName>
    </recommendedName>
</protein>
<keyword evidence="3" id="KW-1185">Reference proteome</keyword>
<gene>
    <name evidence="2" type="ORF">COA17_02660</name>
</gene>
<proteinExistence type="predicted"/>
<evidence type="ECO:0000313" key="2">
    <source>
        <dbReference type="EMBL" id="PCG10358.1"/>
    </source>
</evidence>
<keyword evidence="1" id="KW-0732">Signal</keyword>
<evidence type="ECO:0000313" key="3">
    <source>
        <dbReference type="Proteomes" id="UP000218784"/>
    </source>
</evidence>
<evidence type="ECO:0000256" key="1">
    <source>
        <dbReference type="SAM" id="SignalP"/>
    </source>
</evidence>
<name>A0A2A4I369_9SPHN</name>
<reference evidence="2 3" key="1">
    <citation type="submission" date="2017-09" db="EMBL/GenBank/DDBJ databases">
        <title>Sphingomonas ginsenosidimutans KACC 14949, whole genome shotgun sequence.</title>
        <authorList>
            <person name="Feng G."/>
            <person name="Zhu H."/>
        </authorList>
    </citation>
    <scope>NUCLEOTIDE SEQUENCE [LARGE SCALE GENOMIC DNA]</scope>
    <source>
        <strain evidence="2 3">KACC 14949</strain>
    </source>
</reference>
<organism evidence="2 3">
    <name type="scientific">Sphingomonas ginsenosidimutans</name>
    <dbReference type="NCBI Taxonomy" id="862134"/>
    <lineage>
        <taxon>Bacteria</taxon>
        <taxon>Pseudomonadati</taxon>
        <taxon>Pseudomonadota</taxon>
        <taxon>Alphaproteobacteria</taxon>
        <taxon>Sphingomonadales</taxon>
        <taxon>Sphingomonadaceae</taxon>
        <taxon>Sphingomonas</taxon>
    </lineage>
</organism>
<evidence type="ECO:0008006" key="4">
    <source>
        <dbReference type="Google" id="ProtNLM"/>
    </source>
</evidence>
<dbReference type="Proteomes" id="UP000218784">
    <property type="component" value="Unassembled WGS sequence"/>
</dbReference>